<dbReference type="AlphaFoldDB" id="A0A1M7ZY50"/>
<name>A0A1M7ZY50_9FLAO</name>
<keyword evidence="1" id="KW-0732">Signal</keyword>
<dbReference type="EMBL" id="FRYK01000004">
    <property type="protein sequence ID" value="SHO73776.1"/>
    <property type="molecule type" value="Genomic_DNA"/>
</dbReference>
<dbReference type="STRING" id="416016.SAMN05443547_2149"/>
<feature type="signal peptide" evidence="1">
    <location>
        <begin position="1"/>
        <end position="21"/>
    </location>
</feature>
<organism evidence="2 3">
    <name type="scientific">Flavobacterium cucumis</name>
    <dbReference type="NCBI Taxonomy" id="416016"/>
    <lineage>
        <taxon>Bacteria</taxon>
        <taxon>Pseudomonadati</taxon>
        <taxon>Bacteroidota</taxon>
        <taxon>Flavobacteriia</taxon>
        <taxon>Flavobacteriales</taxon>
        <taxon>Flavobacteriaceae</taxon>
        <taxon>Flavobacterium</taxon>
    </lineage>
</organism>
<evidence type="ECO:0000313" key="2">
    <source>
        <dbReference type="EMBL" id="SHO73776.1"/>
    </source>
</evidence>
<reference evidence="3" key="1">
    <citation type="submission" date="2016-12" db="EMBL/GenBank/DDBJ databases">
        <authorList>
            <person name="Varghese N."/>
            <person name="Submissions S."/>
        </authorList>
    </citation>
    <scope>NUCLEOTIDE SEQUENCE [LARGE SCALE GENOMIC DNA]</scope>
    <source>
        <strain evidence="3">DSM 18830</strain>
    </source>
</reference>
<dbReference type="Proteomes" id="UP000184611">
    <property type="component" value="Unassembled WGS sequence"/>
</dbReference>
<feature type="chain" id="PRO_5012907195" evidence="1">
    <location>
        <begin position="22"/>
        <end position="165"/>
    </location>
</feature>
<evidence type="ECO:0000313" key="3">
    <source>
        <dbReference type="Proteomes" id="UP000184611"/>
    </source>
</evidence>
<keyword evidence="3" id="KW-1185">Reference proteome</keyword>
<gene>
    <name evidence="2" type="ORF">SAMN05443547_2149</name>
</gene>
<dbReference type="OrthoDB" id="824329at2"/>
<accession>A0A1M7ZY50</accession>
<evidence type="ECO:0000256" key="1">
    <source>
        <dbReference type="SAM" id="SignalP"/>
    </source>
</evidence>
<proteinExistence type="predicted"/>
<dbReference type="RefSeq" id="WP_073584270.1">
    <property type="nucleotide sequence ID" value="NZ_CBCSEA010000007.1"/>
</dbReference>
<protein>
    <submittedName>
        <fullName evidence="2">Uncharacterized protein</fullName>
    </submittedName>
</protein>
<sequence length="165" mass="18453">MNSLKKIIATIFLIVASNSFAQYVQGEIKVKEQSKLEISLKSNKAVNLFADFREDKFPIQFVFTGNSLPLNSDKKIVVSFVFTTTLKKDGKVIASSKRSPMPFFPGDMFIPVETFDFISMLSYLKENSDTTVSEIPKGNYEIILEAKPVGVKGEISEAKLNLKLN</sequence>